<evidence type="ECO:0000313" key="1">
    <source>
        <dbReference type="EMBL" id="MFG1710990.1"/>
    </source>
</evidence>
<comment type="caution">
    <text evidence="1">The sequence shown here is derived from an EMBL/GenBank/DDBJ whole genome shotgun (WGS) entry which is preliminary data.</text>
</comment>
<accession>A0ABW7AU79</accession>
<reference evidence="1 2" key="1">
    <citation type="submission" date="2024-10" db="EMBL/GenBank/DDBJ databases">
        <authorList>
            <person name="Topkara A.R."/>
            <person name="Saygin H."/>
        </authorList>
    </citation>
    <scope>NUCLEOTIDE SEQUENCE [LARGE SCALE GENOMIC DNA]</scope>
    <source>
        <strain evidence="1 2">M3C6</strain>
    </source>
</reference>
<name>A0ABW7AU79_9ACTN</name>
<evidence type="ECO:0000313" key="2">
    <source>
        <dbReference type="Proteomes" id="UP001603978"/>
    </source>
</evidence>
<proteinExistence type="predicted"/>
<organism evidence="1 2">
    <name type="scientific">Nonomuraea marmarensis</name>
    <dbReference type="NCBI Taxonomy" id="3351344"/>
    <lineage>
        <taxon>Bacteria</taxon>
        <taxon>Bacillati</taxon>
        <taxon>Actinomycetota</taxon>
        <taxon>Actinomycetes</taxon>
        <taxon>Streptosporangiales</taxon>
        <taxon>Streptosporangiaceae</taxon>
        <taxon>Nonomuraea</taxon>
    </lineage>
</organism>
<gene>
    <name evidence="1" type="ORF">ACFLIM_48315</name>
</gene>
<dbReference type="EMBL" id="JBICRM010000063">
    <property type="protein sequence ID" value="MFG1710990.1"/>
    <property type="molecule type" value="Genomic_DNA"/>
</dbReference>
<sequence length="103" mass="11043">MITNVATTDATVPDTAMTATIHQHLARRGLLPAEHYLDAGYSSAELIVAAREQHQTTVQAYVRYAVTVGERRLMTVSICCCVSSLSSWLSSDAWCGGCGLAPI</sequence>
<dbReference type="Proteomes" id="UP001603978">
    <property type="component" value="Unassembled WGS sequence"/>
</dbReference>
<dbReference type="RefSeq" id="WP_393177333.1">
    <property type="nucleotide sequence ID" value="NZ_JBICRM010000063.1"/>
</dbReference>
<keyword evidence="2" id="KW-1185">Reference proteome</keyword>
<protein>
    <submittedName>
        <fullName evidence="1">Uncharacterized protein</fullName>
    </submittedName>
</protein>